<evidence type="ECO:0000313" key="2">
    <source>
        <dbReference type="Proteomes" id="UP001177021"/>
    </source>
</evidence>
<organism evidence="1 2">
    <name type="scientific">Trifolium pratense</name>
    <name type="common">Red clover</name>
    <dbReference type="NCBI Taxonomy" id="57577"/>
    <lineage>
        <taxon>Eukaryota</taxon>
        <taxon>Viridiplantae</taxon>
        <taxon>Streptophyta</taxon>
        <taxon>Embryophyta</taxon>
        <taxon>Tracheophyta</taxon>
        <taxon>Spermatophyta</taxon>
        <taxon>Magnoliopsida</taxon>
        <taxon>eudicotyledons</taxon>
        <taxon>Gunneridae</taxon>
        <taxon>Pentapetalae</taxon>
        <taxon>rosids</taxon>
        <taxon>fabids</taxon>
        <taxon>Fabales</taxon>
        <taxon>Fabaceae</taxon>
        <taxon>Papilionoideae</taxon>
        <taxon>50 kb inversion clade</taxon>
        <taxon>NPAAA clade</taxon>
        <taxon>Hologalegina</taxon>
        <taxon>IRL clade</taxon>
        <taxon>Trifolieae</taxon>
        <taxon>Trifolium</taxon>
    </lineage>
</organism>
<name>A0ACB0ITH3_TRIPR</name>
<gene>
    <name evidence="1" type="ORF">MILVUS5_LOCUS6475</name>
</gene>
<reference evidence="1" key="1">
    <citation type="submission" date="2023-10" db="EMBL/GenBank/DDBJ databases">
        <authorList>
            <person name="Rodriguez Cubillos JULIANA M."/>
            <person name="De Vega J."/>
        </authorList>
    </citation>
    <scope>NUCLEOTIDE SEQUENCE</scope>
</reference>
<keyword evidence="2" id="KW-1185">Reference proteome</keyword>
<dbReference type="EMBL" id="CASHSV030000002">
    <property type="protein sequence ID" value="CAJ2635879.1"/>
    <property type="molecule type" value="Genomic_DNA"/>
</dbReference>
<comment type="caution">
    <text evidence="1">The sequence shown here is derived from an EMBL/GenBank/DDBJ whole genome shotgun (WGS) entry which is preliminary data.</text>
</comment>
<evidence type="ECO:0000313" key="1">
    <source>
        <dbReference type="EMBL" id="CAJ2635879.1"/>
    </source>
</evidence>
<accession>A0ACB0ITH3</accession>
<proteinExistence type="predicted"/>
<protein>
    <submittedName>
        <fullName evidence="1">Uncharacterized protein</fullName>
    </submittedName>
</protein>
<dbReference type="Proteomes" id="UP001177021">
    <property type="component" value="Unassembled WGS sequence"/>
</dbReference>
<sequence length="136" mass="15558">MERHGSSDRKTVSSGNDVSRSRASSSTSARKGRLCFCHARTILLTVKHGDNAGRQFWRCPFWMTPEKCDMFKWADEEDEAQPDVAALALGIIEDLRKENEKLRKELNCEKMKVKKLLTLLIVSVMMNVIVLFFGKH</sequence>